<reference evidence="2" key="1">
    <citation type="journal article" date="2012" name="Science">
        <title>Fermentation, hydrogen, and sulfur metabolism in multiple uncultivated bacterial phyla.</title>
        <authorList>
            <person name="Wrighton K.C."/>
            <person name="Thomas B.C."/>
            <person name="Sharon I."/>
            <person name="Miller C.S."/>
            <person name="Castelle C.J."/>
            <person name="VerBerkmoes N.C."/>
            <person name="Wilkins M.J."/>
            <person name="Hettich R.L."/>
            <person name="Lipton M.S."/>
            <person name="Williams K.H."/>
            <person name="Long P.E."/>
            <person name="Banfield J.F."/>
        </authorList>
    </citation>
    <scope>NUCLEOTIDE SEQUENCE [LARGE SCALE GENOMIC DNA]</scope>
</reference>
<evidence type="ECO:0000256" key="1">
    <source>
        <dbReference type="SAM" id="Phobius"/>
    </source>
</evidence>
<feature type="transmembrane region" description="Helical" evidence="1">
    <location>
        <begin position="142"/>
        <end position="161"/>
    </location>
</feature>
<organism evidence="2">
    <name type="scientific">uncultured bacterium</name>
    <name type="common">gcode 4</name>
    <dbReference type="NCBI Taxonomy" id="1234023"/>
    <lineage>
        <taxon>Bacteria</taxon>
        <taxon>environmental samples</taxon>
    </lineage>
</organism>
<keyword evidence="1" id="KW-1133">Transmembrane helix</keyword>
<dbReference type="EMBL" id="AMFJ01036091">
    <property type="protein sequence ID" value="EKD25327.1"/>
    <property type="molecule type" value="Genomic_DNA"/>
</dbReference>
<comment type="caution">
    <text evidence="2">The sequence shown here is derived from an EMBL/GenBank/DDBJ whole genome shotgun (WGS) entry which is preliminary data.</text>
</comment>
<dbReference type="InterPro" id="IPR003832">
    <property type="entry name" value="DUF212"/>
</dbReference>
<gene>
    <name evidence="2" type="ORF">ACD_80C00084G0013</name>
</gene>
<dbReference type="AlphaFoldDB" id="K1XJF0"/>
<keyword evidence="1" id="KW-0812">Transmembrane</keyword>
<protein>
    <recommendedName>
        <fullName evidence="3">Divergent PAP2 family protein</fullName>
    </recommendedName>
</protein>
<proteinExistence type="predicted"/>
<keyword evidence="1" id="KW-0472">Membrane</keyword>
<name>K1XJF0_9BACT</name>
<feature type="transmembrane region" description="Helical" evidence="1">
    <location>
        <begin position="77"/>
        <end position="96"/>
    </location>
</feature>
<dbReference type="Pfam" id="PF02681">
    <property type="entry name" value="DUF212"/>
    <property type="match status" value="1"/>
</dbReference>
<sequence>MVQYAIDAFRNFFAQGFHMYPIFIVILVWCIIQIVKVIIDIIRYKRIYTGHIFASGGFPSFHSGLASSVTMLVRLQYGFGSVLFATAFAFSVLFSYDAMNLRYETGQHALYINDLRSELHAILQKKEKELLKERIWHTPLEVLGGIIFGTILTYVFYYLYFIK</sequence>
<accession>K1XJF0</accession>
<dbReference type="PANTHER" id="PTHR31446:SF29">
    <property type="entry name" value="ACID PHOSPHATASE_VANADIUM-DEPENDENT HALOPEROXIDASE-RELATED PROTEIN"/>
    <property type="match status" value="1"/>
</dbReference>
<evidence type="ECO:0000313" key="2">
    <source>
        <dbReference type="EMBL" id="EKD25327.1"/>
    </source>
</evidence>
<feature type="transmembrane region" description="Helical" evidence="1">
    <location>
        <begin position="20"/>
        <end position="39"/>
    </location>
</feature>
<dbReference type="PANTHER" id="PTHR31446">
    <property type="entry name" value="ACID PHOSPHATASE/VANADIUM-DEPENDENT HALOPEROXIDASE-RELATED PROTEIN"/>
    <property type="match status" value="1"/>
</dbReference>
<evidence type="ECO:0008006" key="3">
    <source>
        <dbReference type="Google" id="ProtNLM"/>
    </source>
</evidence>